<dbReference type="SUPFAM" id="SSF54913">
    <property type="entry name" value="GlnB-like"/>
    <property type="match status" value="1"/>
</dbReference>
<dbReference type="EMBL" id="CP170721">
    <property type="protein sequence ID" value="XIA19315.1"/>
    <property type="molecule type" value="Genomic_DNA"/>
</dbReference>
<dbReference type="Gene3D" id="3.30.70.120">
    <property type="match status" value="1"/>
</dbReference>
<evidence type="ECO:0000313" key="2">
    <source>
        <dbReference type="EMBL" id="XIA19315.1"/>
    </source>
</evidence>
<reference evidence="2" key="1">
    <citation type="submission" date="2024-10" db="EMBL/GenBank/DDBJ databases">
        <authorList>
            <person name="Lesea H.P."/>
            <person name="Kuehl J.V."/>
            <person name="Chandonia J.-M."/>
        </authorList>
    </citation>
    <scope>NUCLEOTIDE SEQUENCE</scope>
    <source>
        <strain evidence="2">FW102-FHT14D07</strain>
    </source>
</reference>
<comment type="similarity">
    <text evidence="1">Belongs to the UPF0166 family.</text>
</comment>
<dbReference type="PANTHER" id="PTHR35983:SF1">
    <property type="entry name" value="UPF0166 PROTEIN TM_0021"/>
    <property type="match status" value="1"/>
</dbReference>
<dbReference type="PANTHER" id="PTHR35983">
    <property type="entry name" value="UPF0166 PROTEIN TM_0021"/>
    <property type="match status" value="1"/>
</dbReference>
<dbReference type="AlphaFoldDB" id="A0AB74US51"/>
<protein>
    <submittedName>
        <fullName evidence="2">DUF190 domain-containing protein</fullName>
    </submittedName>
</protein>
<gene>
    <name evidence="2" type="ORF">ACFYG5_04010</name>
</gene>
<organism evidence="2">
    <name type="scientific">Rhodanobacter sp. FW102-FHT14D07</name>
    <dbReference type="NCBI Taxonomy" id="3351462"/>
    <lineage>
        <taxon>Bacteria</taxon>
        <taxon>Pseudomonadati</taxon>
        <taxon>Pseudomonadota</taxon>
        <taxon>Gammaproteobacteria</taxon>
        <taxon>Lysobacterales</taxon>
        <taxon>Rhodanobacteraceae</taxon>
        <taxon>Rhodanobacter</taxon>
    </lineage>
</organism>
<dbReference type="InterPro" id="IPR015867">
    <property type="entry name" value="N-reg_PII/ATP_PRibTrfase_C"/>
</dbReference>
<proteinExistence type="inferred from homology"/>
<accession>A0AB74US51</accession>
<dbReference type="Pfam" id="PF02641">
    <property type="entry name" value="DUF190"/>
    <property type="match status" value="1"/>
</dbReference>
<dbReference type="InterPro" id="IPR011322">
    <property type="entry name" value="N-reg_PII-like_a/b"/>
</dbReference>
<dbReference type="InterPro" id="IPR003793">
    <property type="entry name" value="UPF0166"/>
</dbReference>
<dbReference type="RefSeq" id="WP_395119487.1">
    <property type="nucleotide sequence ID" value="NZ_CP170721.1"/>
</dbReference>
<sequence length="123" mass="13780">MNHEALQHGAHLTFYCHARARHEGILLSEWLLAQAKALHIGGGSVFRAIAGYGRHGVLHEEQFFELADDLPVKIEFVLLDEQAEALLQRLREARVDATYARWPASFAVLGDSPQPHGHHQGTR</sequence>
<evidence type="ECO:0000256" key="1">
    <source>
        <dbReference type="ARBA" id="ARBA00010554"/>
    </source>
</evidence>
<name>A0AB74US51_9GAMM</name>